<comment type="caution">
    <text evidence="1">The sequence shown here is derived from an EMBL/GenBank/DDBJ whole genome shotgun (WGS) entry which is preliminary data.</text>
</comment>
<organism evidence="1 2">
    <name type="scientific">Prorocentrum cordatum</name>
    <dbReference type="NCBI Taxonomy" id="2364126"/>
    <lineage>
        <taxon>Eukaryota</taxon>
        <taxon>Sar</taxon>
        <taxon>Alveolata</taxon>
        <taxon>Dinophyceae</taxon>
        <taxon>Prorocentrales</taxon>
        <taxon>Prorocentraceae</taxon>
        <taxon>Prorocentrum</taxon>
    </lineage>
</organism>
<sequence>MALRPWNVFKKTYYVSHAGGASLPVASQLSLARARLQTEEAGAGGIGGSFVGRLGLLLPPAAAMWLLLLAARWRYQDPEKMRALDASSSVGGSVLRDFLGWRVAAHLGPYQVPNLVRARLHQEPLQTLRQPLLLDHERSRALARLEQLSQRRLAAQSLAPLGGLEPLFLDALALPGPARGTAPGSTESHRAAALRVVLDVVGALPPEGREVPPWVLSGLVAAGGEPWGTAQGQELQATLLCQLLRSAANCRAAAALPEVLAYLSQPGMKRKEETWWPVKAYLLSGETPDLLRRGLRLVARECPDAVVVPSRPDRDTPSLQTKRDLRSLWTTALATAAWASVRAWRGVLDVRALAQLAAACGGALGGVAALEALWRVEEQVIETEWYFAESSAALAGSAGMCLANCVVLAWAARWSAVVPFAFARLAKDDLLDAHRSFDEI</sequence>
<dbReference type="EMBL" id="CAUYUJ010005653">
    <property type="protein sequence ID" value="CAK0814473.1"/>
    <property type="molecule type" value="Genomic_DNA"/>
</dbReference>
<reference evidence="1" key="1">
    <citation type="submission" date="2023-10" db="EMBL/GenBank/DDBJ databases">
        <authorList>
            <person name="Chen Y."/>
            <person name="Shah S."/>
            <person name="Dougan E. K."/>
            <person name="Thang M."/>
            <person name="Chan C."/>
        </authorList>
    </citation>
    <scope>NUCLEOTIDE SEQUENCE [LARGE SCALE GENOMIC DNA]</scope>
</reference>
<dbReference type="Proteomes" id="UP001189429">
    <property type="component" value="Unassembled WGS sequence"/>
</dbReference>
<evidence type="ECO:0000313" key="2">
    <source>
        <dbReference type="Proteomes" id="UP001189429"/>
    </source>
</evidence>
<gene>
    <name evidence="1" type="ORF">PCOR1329_LOCUS18059</name>
</gene>
<protein>
    <submittedName>
        <fullName evidence="1">Uncharacterized protein</fullName>
    </submittedName>
</protein>
<name>A0ABN9R7R0_9DINO</name>
<accession>A0ABN9R7R0</accession>
<proteinExistence type="predicted"/>
<keyword evidence="2" id="KW-1185">Reference proteome</keyword>
<evidence type="ECO:0000313" key="1">
    <source>
        <dbReference type="EMBL" id="CAK0814473.1"/>
    </source>
</evidence>